<dbReference type="Pfam" id="PF24758">
    <property type="entry name" value="LRR_At5g56370"/>
    <property type="match status" value="1"/>
</dbReference>
<dbReference type="SMART" id="SM00579">
    <property type="entry name" value="FBD"/>
    <property type="match status" value="1"/>
</dbReference>
<dbReference type="InterPro" id="IPR006566">
    <property type="entry name" value="FBD"/>
</dbReference>
<evidence type="ECO:0000313" key="2">
    <source>
        <dbReference type="EMBL" id="KAK1375081.1"/>
    </source>
</evidence>
<organism evidence="2 3">
    <name type="scientific">Heracleum sosnowskyi</name>
    <dbReference type="NCBI Taxonomy" id="360622"/>
    <lineage>
        <taxon>Eukaryota</taxon>
        <taxon>Viridiplantae</taxon>
        <taxon>Streptophyta</taxon>
        <taxon>Embryophyta</taxon>
        <taxon>Tracheophyta</taxon>
        <taxon>Spermatophyta</taxon>
        <taxon>Magnoliopsida</taxon>
        <taxon>eudicotyledons</taxon>
        <taxon>Gunneridae</taxon>
        <taxon>Pentapetalae</taxon>
        <taxon>asterids</taxon>
        <taxon>campanulids</taxon>
        <taxon>Apiales</taxon>
        <taxon>Apiaceae</taxon>
        <taxon>Apioideae</taxon>
        <taxon>apioid superclade</taxon>
        <taxon>Tordylieae</taxon>
        <taxon>Tordyliinae</taxon>
        <taxon>Heracleum</taxon>
    </lineage>
</organism>
<dbReference type="SUPFAM" id="SSF81383">
    <property type="entry name" value="F-box domain"/>
    <property type="match status" value="1"/>
</dbReference>
<dbReference type="Pfam" id="PF00646">
    <property type="entry name" value="F-box"/>
    <property type="match status" value="1"/>
</dbReference>
<dbReference type="InterPro" id="IPR036047">
    <property type="entry name" value="F-box-like_dom_sf"/>
</dbReference>
<dbReference type="PANTHER" id="PTHR31639:SF237">
    <property type="entry name" value="F-BOX DOMAIN-CONTAINING PROTEIN"/>
    <property type="match status" value="1"/>
</dbReference>
<evidence type="ECO:0000313" key="3">
    <source>
        <dbReference type="Proteomes" id="UP001237642"/>
    </source>
</evidence>
<dbReference type="InterPro" id="IPR001810">
    <property type="entry name" value="F-box_dom"/>
</dbReference>
<dbReference type="InterPro" id="IPR032675">
    <property type="entry name" value="LRR_dom_sf"/>
</dbReference>
<feature type="domain" description="FBD" evidence="1">
    <location>
        <begin position="348"/>
        <end position="418"/>
    </location>
</feature>
<evidence type="ECO:0000259" key="1">
    <source>
        <dbReference type="SMART" id="SM00579"/>
    </source>
</evidence>
<sequence>MQRFIASDALCLWKFHNERVRRRIGSPSDLPESIIDSILTKLPIRDAVRTSVLSSKWKYQWTTMTQLVFDEKCLCLPDDKKVAEKKLVDFIMRFLLLHDGPIQKFKLSTSHLKKSTAIDQWLRVISRKDIKEIVLDVHGYKWRWKNPRISVPRSIFSFQKLTTLTLFAFTVKPPSEFRGFPFLKYLELDGVTITLGVIESLISGCPLLEKFKFNNMDKLALTVRAPNLKHLTVGGNFEDLCFEHAPLVVAISMNFYPLAWRGDILMKVPVTYDYLKFIEIEKMDYKDMDKVLYVLHLLLQSPSLQELQISSPDLSYEERDIYAFDDAPNPAQYKAADFDIWERKCPADFTCKCLKTVKLSYISTKHDMEFVKFVLGRSPVLEVISISPDEYEYGGAMNMVNEVMRFRRASPKVRIKFFD</sequence>
<comment type="caution">
    <text evidence="2">The sequence shown here is derived from an EMBL/GenBank/DDBJ whole genome shotgun (WGS) entry which is preliminary data.</text>
</comment>
<reference evidence="2" key="1">
    <citation type="submission" date="2023-02" db="EMBL/GenBank/DDBJ databases">
        <title>Genome of toxic invasive species Heracleum sosnowskyi carries increased number of genes despite the absence of recent whole-genome duplications.</title>
        <authorList>
            <person name="Schelkunov M."/>
            <person name="Shtratnikova V."/>
            <person name="Makarenko M."/>
            <person name="Klepikova A."/>
            <person name="Omelchenko D."/>
            <person name="Novikova G."/>
            <person name="Obukhova E."/>
            <person name="Bogdanov V."/>
            <person name="Penin A."/>
            <person name="Logacheva M."/>
        </authorList>
    </citation>
    <scope>NUCLEOTIDE SEQUENCE</scope>
    <source>
        <strain evidence="2">Hsosn_3</strain>
        <tissue evidence="2">Leaf</tissue>
    </source>
</reference>
<dbReference type="Proteomes" id="UP001237642">
    <property type="component" value="Unassembled WGS sequence"/>
</dbReference>
<reference evidence="2" key="2">
    <citation type="submission" date="2023-05" db="EMBL/GenBank/DDBJ databases">
        <authorList>
            <person name="Schelkunov M.I."/>
        </authorList>
    </citation>
    <scope>NUCLEOTIDE SEQUENCE</scope>
    <source>
        <strain evidence="2">Hsosn_3</strain>
        <tissue evidence="2">Leaf</tissue>
    </source>
</reference>
<dbReference type="InterPro" id="IPR055411">
    <property type="entry name" value="LRR_FXL15/At3g58940/PEG3-like"/>
</dbReference>
<proteinExistence type="predicted"/>
<dbReference type="AlphaFoldDB" id="A0AAD8HXH0"/>
<accession>A0AAD8HXH0</accession>
<protein>
    <submittedName>
        <fullName evidence="2">F-box/FBD/LRR-repeat protein</fullName>
    </submittedName>
</protein>
<name>A0AAD8HXH0_9APIA</name>
<dbReference type="EMBL" id="JAUIZM010000007">
    <property type="protein sequence ID" value="KAK1375081.1"/>
    <property type="molecule type" value="Genomic_DNA"/>
</dbReference>
<dbReference type="SUPFAM" id="SSF52047">
    <property type="entry name" value="RNI-like"/>
    <property type="match status" value="1"/>
</dbReference>
<dbReference type="CDD" id="cd22160">
    <property type="entry name" value="F-box_AtFBL13-like"/>
    <property type="match status" value="1"/>
</dbReference>
<dbReference type="Gene3D" id="3.80.10.10">
    <property type="entry name" value="Ribonuclease Inhibitor"/>
    <property type="match status" value="1"/>
</dbReference>
<dbReference type="PANTHER" id="PTHR31639">
    <property type="entry name" value="F-BOX PROTEIN-LIKE"/>
    <property type="match status" value="1"/>
</dbReference>
<keyword evidence="3" id="KW-1185">Reference proteome</keyword>
<dbReference type="InterPro" id="IPR053781">
    <property type="entry name" value="F-box_AtFBL13-like"/>
</dbReference>
<gene>
    <name evidence="2" type="ORF">POM88_031274</name>
</gene>